<keyword evidence="4" id="KW-1185">Reference proteome</keyword>
<dbReference type="AlphaFoldDB" id="A0A8K2A2N5"/>
<comment type="caution">
    <text evidence="3">The sequence shown here is derived from an EMBL/GenBank/DDBJ whole genome shotgun (WGS) entry which is preliminary data.</text>
</comment>
<feature type="transmembrane region" description="Helical" evidence="1">
    <location>
        <begin position="26"/>
        <end position="45"/>
    </location>
</feature>
<proteinExistence type="predicted"/>
<keyword evidence="1" id="KW-0812">Transmembrane</keyword>
<dbReference type="Pfam" id="PF13808">
    <property type="entry name" value="DDE_Tnp_1_assoc"/>
    <property type="match status" value="1"/>
</dbReference>
<keyword evidence="1" id="KW-0472">Membrane</keyword>
<accession>A0A8K2A2N5</accession>
<evidence type="ECO:0000256" key="1">
    <source>
        <dbReference type="SAM" id="Phobius"/>
    </source>
</evidence>
<feature type="non-terminal residue" evidence="3">
    <location>
        <position position="89"/>
    </location>
</feature>
<reference evidence="3" key="1">
    <citation type="submission" date="2019-12" db="EMBL/GenBank/DDBJ databases">
        <title>High-Quality draft genome sequences of three cyanobacteria isolated from the limestone walls of the Old Cathedral of Coimbra.</title>
        <authorList>
            <person name="Tiago I."/>
            <person name="Soares F."/>
            <person name="Portugal A."/>
        </authorList>
    </citation>
    <scope>NUCLEOTIDE SEQUENCE [LARGE SCALE GENOMIC DNA]</scope>
    <source>
        <strain evidence="3">C</strain>
    </source>
</reference>
<evidence type="ECO:0000313" key="3">
    <source>
        <dbReference type="EMBL" id="NCJ08773.1"/>
    </source>
</evidence>
<gene>
    <name evidence="3" type="ORF">GS597_20135</name>
</gene>
<dbReference type="InterPro" id="IPR032806">
    <property type="entry name" value="YbfD_N"/>
</dbReference>
<name>A0A8K2A2N5_9CYAN</name>
<dbReference type="Proteomes" id="UP000607397">
    <property type="component" value="Unassembled WGS sequence"/>
</dbReference>
<dbReference type="EMBL" id="WVIC01000079">
    <property type="protein sequence ID" value="NCJ08773.1"/>
    <property type="molecule type" value="Genomic_DNA"/>
</dbReference>
<protein>
    <recommendedName>
        <fullName evidence="2">H repeat-associated protein N-terminal domain-containing protein</fullName>
    </recommendedName>
</protein>
<feature type="domain" description="H repeat-associated protein N-terminal" evidence="2">
    <location>
        <begin position="8"/>
        <end position="69"/>
    </location>
</feature>
<evidence type="ECO:0000259" key="2">
    <source>
        <dbReference type="Pfam" id="PF13808"/>
    </source>
</evidence>
<organism evidence="3 4">
    <name type="scientific">Petrachloros mirabilis ULC683</name>
    <dbReference type="NCBI Taxonomy" id="2781853"/>
    <lineage>
        <taxon>Bacteria</taxon>
        <taxon>Bacillati</taxon>
        <taxon>Cyanobacteriota</taxon>
        <taxon>Cyanophyceae</taxon>
        <taxon>Synechococcales</taxon>
        <taxon>Petrachlorosaceae</taxon>
        <taxon>Petrachloros</taxon>
        <taxon>Petrachloros mirabilis</taxon>
    </lineage>
</organism>
<dbReference type="RefSeq" id="WP_161827243.1">
    <property type="nucleotide sequence ID" value="NZ_WVIC01000079.1"/>
</dbReference>
<evidence type="ECO:0000313" key="4">
    <source>
        <dbReference type="Proteomes" id="UP000607397"/>
    </source>
</evidence>
<sequence>MSNLAIVEAFRDLPDTRREAGRRHELALCLALFTLAVIAGCRGFLAMGDWLNKIKNLRFYRRFETEAPQRGIRNYSGLKESLFFENHRG</sequence>
<keyword evidence="1" id="KW-1133">Transmembrane helix</keyword>